<reference evidence="10 11" key="1">
    <citation type="submission" date="2014-10" db="EMBL/GenBank/DDBJ databases">
        <title>Draft genome of the hookworm Ancylostoma caninum.</title>
        <authorList>
            <person name="Mitreva M."/>
        </authorList>
    </citation>
    <scope>NUCLEOTIDE SEQUENCE [LARGE SCALE GENOMIC DNA]</scope>
    <source>
        <strain evidence="10 11">Baltimore</strain>
    </source>
</reference>
<dbReference type="OrthoDB" id="2153661at2759"/>
<dbReference type="Proteomes" id="UP000252519">
    <property type="component" value="Unassembled WGS sequence"/>
</dbReference>
<comment type="subcellular location">
    <subcellularLocation>
        <location evidence="1">Mitochondrion</location>
    </subcellularLocation>
</comment>
<comment type="caution">
    <text evidence="10">The sequence shown here is derived from an EMBL/GenBank/DDBJ whole genome shotgun (WGS) entry which is preliminary data.</text>
</comment>
<dbReference type="Pfam" id="PF01161">
    <property type="entry name" value="PBP"/>
    <property type="match status" value="1"/>
</dbReference>
<dbReference type="Gene3D" id="3.90.280.10">
    <property type="entry name" value="PEBP-like"/>
    <property type="match status" value="1"/>
</dbReference>
<evidence type="ECO:0000256" key="1">
    <source>
        <dbReference type="ARBA" id="ARBA00004173"/>
    </source>
</evidence>
<protein>
    <recommendedName>
        <fullName evidence="8">Large ribosomal subunit protein mL38</fullName>
    </recommendedName>
    <alternativeName>
        <fullName evidence="9">39S ribosomal protein L38, mitochondrial</fullName>
    </alternativeName>
</protein>
<dbReference type="InterPro" id="IPR035810">
    <property type="entry name" value="PEBP_euk"/>
</dbReference>
<keyword evidence="6" id="KW-0687">Ribonucleoprotein</keyword>
<evidence type="ECO:0000256" key="2">
    <source>
        <dbReference type="ARBA" id="ARBA00022946"/>
    </source>
</evidence>
<evidence type="ECO:0000256" key="5">
    <source>
        <dbReference type="ARBA" id="ARBA00023128"/>
    </source>
</evidence>
<evidence type="ECO:0000256" key="9">
    <source>
        <dbReference type="ARBA" id="ARBA00041206"/>
    </source>
</evidence>
<dbReference type="AlphaFoldDB" id="A0A368G685"/>
<name>A0A368G685_ANCCA</name>
<dbReference type="InterPro" id="IPR036610">
    <property type="entry name" value="PEBP-like_sf"/>
</dbReference>
<evidence type="ECO:0000256" key="4">
    <source>
        <dbReference type="ARBA" id="ARBA00023054"/>
    </source>
</evidence>
<evidence type="ECO:0000256" key="3">
    <source>
        <dbReference type="ARBA" id="ARBA00022980"/>
    </source>
</evidence>
<evidence type="ECO:0000256" key="8">
    <source>
        <dbReference type="ARBA" id="ARBA00039444"/>
    </source>
</evidence>
<keyword evidence="2" id="KW-0809">Transit peptide</keyword>
<evidence type="ECO:0000256" key="7">
    <source>
        <dbReference type="ARBA" id="ARBA00038016"/>
    </source>
</evidence>
<keyword evidence="5" id="KW-0496">Mitochondrion</keyword>
<dbReference type="STRING" id="29170.A0A368G685"/>
<accession>A0A368G685</accession>
<keyword evidence="11" id="KW-1185">Reference proteome</keyword>
<dbReference type="PANTHER" id="PTHR11362:SF133">
    <property type="entry name" value="LARGE RIBOSOMAL SUBUNIT PROTEIN ML38"/>
    <property type="match status" value="1"/>
</dbReference>
<proteinExistence type="inferred from homology"/>
<gene>
    <name evidence="10" type="ORF">ANCCAN_15284</name>
</gene>
<dbReference type="EMBL" id="JOJR01000375">
    <property type="protein sequence ID" value="RCN38809.1"/>
    <property type="molecule type" value="Genomic_DNA"/>
</dbReference>
<keyword evidence="3" id="KW-0689">Ribosomal protein</keyword>
<keyword evidence="4" id="KW-0175">Coiled coil</keyword>
<evidence type="ECO:0000313" key="10">
    <source>
        <dbReference type="EMBL" id="RCN38809.1"/>
    </source>
</evidence>
<comment type="similarity">
    <text evidence="7">Belongs to the phosphatidylethanolamine-binding protein family. Mitochondrion-specific ribosomal protein mL38 subfamily.</text>
</comment>
<sequence length="520" mass="60181">MFSVLVDPDSTNFATLAVLNHYKVFEHLFGPGVYFDNVQDIDISFGEHAIYYGNTLSADLTSSRPQVFQTFVFAAFLIPFEGATAPEELSKRESPTELLQMSAKQYARLVPKAHRAQRTPVIDRPMRPRMIAWAGPAAFYPNRFYEIDKWYKGRIDKPEQLPKLHIIDPTNHLHSLAEFLEREKKKCTPCNIGFAPRQKQPAVPKTDAQREEMERKSRKMELLVDPDSTNFATLAVLNHYKVFEHLFGAGVYFDNVQDINISFGEHGIYYGNTLSADLTSSRPQVFQTFVQIESIRAGGYNTLFMINMDGNPFEKEGSIAHWIVANIPDGKGVEEGDEAVKYVQPLPFCGSGYHRIAFVLFRHDQPMKSFLQLNSDSLEGRVFSMAHFYKQNEDVITPSSVLFFQTSYDDSVKKQLHKMGLKSPLYEYKYNEPLKPAQKEFPKKPQPFDLYLDMYRDPKEVEQELLEERLRRAQLDDYEAPKWLDPNYNENKKNLPPWQHRRILAREGRYRALYNNVVKS</sequence>
<dbReference type="PANTHER" id="PTHR11362">
    <property type="entry name" value="PHOSPHATIDYLETHANOLAMINE-BINDING PROTEIN"/>
    <property type="match status" value="1"/>
</dbReference>
<organism evidence="10 11">
    <name type="scientific">Ancylostoma caninum</name>
    <name type="common">Dog hookworm</name>
    <dbReference type="NCBI Taxonomy" id="29170"/>
    <lineage>
        <taxon>Eukaryota</taxon>
        <taxon>Metazoa</taxon>
        <taxon>Ecdysozoa</taxon>
        <taxon>Nematoda</taxon>
        <taxon>Chromadorea</taxon>
        <taxon>Rhabditida</taxon>
        <taxon>Rhabditina</taxon>
        <taxon>Rhabditomorpha</taxon>
        <taxon>Strongyloidea</taxon>
        <taxon>Ancylostomatidae</taxon>
        <taxon>Ancylostomatinae</taxon>
        <taxon>Ancylostoma</taxon>
    </lineage>
</organism>
<dbReference type="CDD" id="cd00866">
    <property type="entry name" value="PEBP_euk"/>
    <property type="match status" value="1"/>
</dbReference>
<dbReference type="SUPFAM" id="SSF49777">
    <property type="entry name" value="PEBP-like"/>
    <property type="match status" value="1"/>
</dbReference>
<evidence type="ECO:0000313" key="11">
    <source>
        <dbReference type="Proteomes" id="UP000252519"/>
    </source>
</evidence>
<dbReference type="InterPro" id="IPR008914">
    <property type="entry name" value="PEBP"/>
</dbReference>
<dbReference type="GO" id="GO:0005762">
    <property type="term" value="C:mitochondrial large ribosomal subunit"/>
    <property type="evidence" value="ECO:0007669"/>
    <property type="project" value="TreeGrafter"/>
</dbReference>
<evidence type="ECO:0000256" key="6">
    <source>
        <dbReference type="ARBA" id="ARBA00023274"/>
    </source>
</evidence>